<organism evidence="1 2">
    <name type="scientific">Candidatus Electrothrix aarhusensis</name>
    <dbReference type="NCBI Taxonomy" id="1859131"/>
    <lineage>
        <taxon>Bacteria</taxon>
        <taxon>Pseudomonadati</taxon>
        <taxon>Thermodesulfobacteriota</taxon>
        <taxon>Desulfobulbia</taxon>
        <taxon>Desulfobulbales</taxon>
        <taxon>Desulfobulbaceae</taxon>
        <taxon>Candidatus Electrothrix</taxon>
    </lineage>
</organism>
<gene>
    <name evidence="1" type="ORF">H206_05650</name>
</gene>
<comment type="caution">
    <text evidence="1">The sequence shown here is derived from an EMBL/GenBank/DDBJ whole genome shotgun (WGS) entry which is preliminary data.</text>
</comment>
<keyword evidence="2" id="KW-1185">Reference proteome</keyword>
<dbReference type="Proteomes" id="UP000287853">
    <property type="component" value="Unassembled WGS sequence"/>
</dbReference>
<sequence>MFRGKRSHANSNFTVLPLKPSLRVMRRRATLKTIPAGICVDFPLL</sequence>
<evidence type="ECO:0000313" key="2">
    <source>
        <dbReference type="Proteomes" id="UP000287853"/>
    </source>
</evidence>
<dbReference type="EMBL" id="MTKO01000027">
    <property type="protein sequence ID" value="RWX47762.1"/>
    <property type="molecule type" value="Genomic_DNA"/>
</dbReference>
<proteinExistence type="predicted"/>
<reference evidence="1 2" key="1">
    <citation type="submission" date="2017-01" db="EMBL/GenBank/DDBJ databases">
        <title>The cable genome- insights into the physiology and evolution of filamentous bacteria capable of sulfide oxidation via long distance electron transfer.</title>
        <authorList>
            <person name="Schreiber L."/>
            <person name="Bjerg J.T."/>
            <person name="Boggild A."/>
            <person name="Van De Vossenberg J."/>
            <person name="Meysman F."/>
            <person name="Nielsen L.P."/>
            <person name="Schramm A."/>
            <person name="Kjeldsen K.U."/>
        </authorList>
    </citation>
    <scope>NUCLEOTIDE SEQUENCE [LARGE SCALE GENOMIC DNA]</scope>
    <source>
        <strain evidence="1">MCF</strain>
    </source>
</reference>
<name>A0A444J3U0_9BACT</name>
<dbReference type="AlphaFoldDB" id="A0A444J3U0"/>
<accession>A0A444J3U0</accession>
<evidence type="ECO:0000313" key="1">
    <source>
        <dbReference type="EMBL" id="RWX47762.1"/>
    </source>
</evidence>
<protein>
    <submittedName>
        <fullName evidence="1">Uncharacterized protein</fullName>
    </submittedName>
</protein>